<dbReference type="OMA" id="YSANMKS"/>
<organism evidence="4 5">
    <name type="scientific">Exaiptasia diaphana</name>
    <name type="common">Tropical sea anemone</name>
    <name type="synonym">Aiptasia pulchella</name>
    <dbReference type="NCBI Taxonomy" id="2652724"/>
    <lineage>
        <taxon>Eukaryota</taxon>
        <taxon>Metazoa</taxon>
        <taxon>Cnidaria</taxon>
        <taxon>Anthozoa</taxon>
        <taxon>Hexacorallia</taxon>
        <taxon>Actiniaria</taxon>
        <taxon>Aiptasiidae</taxon>
        <taxon>Exaiptasia</taxon>
    </lineage>
</organism>
<feature type="region of interest" description="Disordered" evidence="3">
    <location>
        <begin position="114"/>
        <end position="151"/>
    </location>
</feature>
<dbReference type="SMART" id="SM00365">
    <property type="entry name" value="LRR_SD22"/>
    <property type="match status" value="3"/>
</dbReference>
<keyword evidence="1" id="KW-0433">Leucine-rich repeat</keyword>
<dbReference type="Pfam" id="PF14580">
    <property type="entry name" value="LRR_9"/>
    <property type="match status" value="1"/>
</dbReference>
<evidence type="ECO:0000256" key="3">
    <source>
        <dbReference type="SAM" id="MobiDB-lite"/>
    </source>
</evidence>
<dbReference type="OrthoDB" id="271226at2759"/>
<evidence type="ECO:0000313" key="5">
    <source>
        <dbReference type="Proteomes" id="UP000887567"/>
    </source>
</evidence>
<name>A0A913XNW8_EXADI</name>
<dbReference type="InterPro" id="IPR001611">
    <property type="entry name" value="Leu-rich_rpt"/>
</dbReference>
<dbReference type="KEGG" id="epa:110245389"/>
<evidence type="ECO:0000256" key="2">
    <source>
        <dbReference type="ARBA" id="ARBA00022737"/>
    </source>
</evidence>
<dbReference type="EnsemblMetazoa" id="XM_021051671.1">
    <property type="protein sequence ID" value="XP_020907330.1"/>
    <property type="gene ID" value="LOC110245389"/>
</dbReference>
<protein>
    <submittedName>
        <fullName evidence="4">Uncharacterized protein</fullName>
    </submittedName>
</protein>
<dbReference type="RefSeq" id="XP_020907330.1">
    <property type="nucleotide sequence ID" value="XM_021051671.1"/>
</dbReference>
<dbReference type="PANTHER" id="PTHR18849:SF3">
    <property type="entry name" value="LEUCINE RICH REPEAT CONTAINING 23"/>
    <property type="match status" value="1"/>
</dbReference>
<feature type="compositionally biased region" description="Acidic residues" evidence="3">
    <location>
        <begin position="115"/>
        <end position="127"/>
    </location>
</feature>
<evidence type="ECO:0000313" key="4">
    <source>
        <dbReference type="EnsemblMetazoa" id="XP_020907330.1"/>
    </source>
</evidence>
<dbReference type="SUPFAM" id="SSF52075">
    <property type="entry name" value="Outer arm dynein light chain 1"/>
    <property type="match status" value="1"/>
</dbReference>
<proteinExistence type="predicted"/>
<evidence type="ECO:0000256" key="1">
    <source>
        <dbReference type="ARBA" id="ARBA00022614"/>
    </source>
</evidence>
<keyword evidence="5" id="KW-1185">Reference proteome</keyword>
<dbReference type="PROSITE" id="PS51450">
    <property type="entry name" value="LRR"/>
    <property type="match status" value="3"/>
</dbReference>
<dbReference type="Proteomes" id="UP000887567">
    <property type="component" value="Unplaced"/>
</dbReference>
<dbReference type="AlphaFoldDB" id="A0A913XNW8"/>
<reference evidence="4" key="1">
    <citation type="submission" date="2022-11" db="UniProtKB">
        <authorList>
            <consortium name="EnsemblMetazoa"/>
        </authorList>
    </citation>
    <scope>IDENTIFICATION</scope>
</reference>
<accession>A0A913XNW8</accession>
<sequence>MSTNGLNITNIKELYLGANHIKAIEGLDRLEHLTKLHLRDNQIDKLDRFSENMKNLQYLNMRGNSVSDIKEVNKLKCLPLLRALVLMENPVSDEDDYRIEVLITLRRLERLDKDEYTDDERQEAEEIYEQRRQEEAAAQGTQEIIQTDEDD</sequence>
<dbReference type="PANTHER" id="PTHR18849">
    <property type="entry name" value="LEUCINE RICH REPEAT PROTEIN"/>
    <property type="match status" value="1"/>
</dbReference>
<keyword evidence="2" id="KW-0677">Repeat</keyword>
<dbReference type="GeneID" id="110245389"/>
<dbReference type="InterPro" id="IPR032675">
    <property type="entry name" value="LRR_dom_sf"/>
</dbReference>
<dbReference type="Gene3D" id="3.80.10.10">
    <property type="entry name" value="Ribonuclease Inhibitor"/>
    <property type="match status" value="1"/>
</dbReference>